<dbReference type="Gene3D" id="3.40.50.1820">
    <property type="entry name" value="alpha/beta hydrolase"/>
    <property type="match status" value="1"/>
</dbReference>
<feature type="domain" description="Serine aminopeptidase S33" evidence="1">
    <location>
        <begin position="35"/>
        <end position="304"/>
    </location>
</feature>
<dbReference type="SUPFAM" id="SSF53474">
    <property type="entry name" value="alpha/beta-Hydrolases"/>
    <property type="match status" value="1"/>
</dbReference>
<dbReference type="InterPro" id="IPR029058">
    <property type="entry name" value="AB_hydrolase_fold"/>
</dbReference>
<keyword evidence="2" id="KW-0378">Hydrolase</keyword>
<dbReference type="EMBL" id="FOAT01000009">
    <property type="protein sequence ID" value="SEK99936.1"/>
    <property type="molecule type" value="Genomic_DNA"/>
</dbReference>
<dbReference type="InterPro" id="IPR051044">
    <property type="entry name" value="MAG_DAG_Lipase"/>
</dbReference>
<evidence type="ECO:0000313" key="2">
    <source>
        <dbReference type="EMBL" id="SEK99936.1"/>
    </source>
</evidence>
<dbReference type="OrthoDB" id="9806902at2"/>
<reference evidence="2 3" key="1">
    <citation type="submission" date="2016-10" db="EMBL/GenBank/DDBJ databases">
        <authorList>
            <person name="de Groot N.N."/>
        </authorList>
    </citation>
    <scope>NUCLEOTIDE SEQUENCE [LARGE SCALE GENOMIC DNA]</scope>
    <source>
        <strain evidence="2 3">KH2T6</strain>
    </source>
</reference>
<gene>
    <name evidence="2" type="ORF">SAMN05216469_10976</name>
</gene>
<dbReference type="RefSeq" id="WP_074833759.1">
    <property type="nucleotide sequence ID" value="NZ_FOAT01000009.1"/>
</dbReference>
<dbReference type="Pfam" id="PF12146">
    <property type="entry name" value="Hydrolase_4"/>
    <property type="match status" value="1"/>
</dbReference>
<evidence type="ECO:0000259" key="1">
    <source>
        <dbReference type="Pfam" id="PF12146"/>
    </source>
</evidence>
<dbReference type="AlphaFoldDB" id="A0A1H7LM18"/>
<dbReference type="Proteomes" id="UP000186015">
    <property type="component" value="Unassembled WGS sequence"/>
</dbReference>
<accession>A0A1H7LM18</accession>
<sequence length="318" mass="36439">MNSLINIIETTYTHISGTDGLPLRVLRIEPTDPKSIKGIVQMVHGKNEHKGRYAPFMRYLASNGYLTIANDHRGHGESVHHPQDRGYLYEGGYQALIEDVHEITLEVKRYAEEVCGRKDLPITLLGHSMGSLAARCYIRKYDADIDKLCLIGSPSKSRKIRQGLMLLRSLEQLEGKKARSKLADLLIIGVNYEFKFRKEGLKNAWTNTERDAVIEHNNDPLCRFRFTLSGYEEMLKMSMLTYSGGYTPQNPHMPIRFFSGANDPCAISKKRFIGALHLLKKIGYTNVRGKLYNGMRHDILHEKEKHKVYCDILRMIEE</sequence>
<dbReference type="PANTHER" id="PTHR11614">
    <property type="entry name" value="PHOSPHOLIPASE-RELATED"/>
    <property type="match status" value="1"/>
</dbReference>
<organism evidence="2 3">
    <name type="scientific">Ruminococcus albus</name>
    <dbReference type="NCBI Taxonomy" id="1264"/>
    <lineage>
        <taxon>Bacteria</taxon>
        <taxon>Bacillati</taxon>
        <taxon>Bacillota</taxon>
        <taxon>Clostridia</taxon>
        <taxon>Eubacteriales</taxon>
        <taxon>Oscillospiraceae</taxon>
        <taxon>Ruminococcus</taxon>
    </lineage>
</organism>
<evidence type="ECO:0000313" key="3">
    <source>
        <dbReference type="Proteomes" id="UP000186015"/>
    </source>
</evidence>
<name>A0A1H7LM18_RUMAL</name>
<proteinExistence type="predicted"/>
<dbReference type="InterPro" id="IPR022742">
    <property type="entry name" value="Hydrolase_4"/>
</dbReference>
<dbReference type="GO" id="GO:0016787">
    <property type="term" value="F:hydrolase activity"/>
    <property type="evidence" value="ECO:0007669"/>
    <property type="project" value="UniProtKB-KW"/>
</dbReference>
<protein>
    <submittedName>
        <fullName evidence="2">Lysophospholipase, alpha-beta hydrolase superfamily</fullName>
    </submittedName>
</protein>